<comment type="caution">
    <text evidence="3">The sequence shown here is derived from an EMBL/GenBank/DDBJ whole genome shotgun (WGS) entry which is preliminary data.</text>
</comment>
<dbReference type="Gene3D" id="3.40.50.12780">
    <property type="entry name" value="N-terminal domain of ligase-like"/>
    <property type="match status" value="1"/>
</dbReference>
<dbReference type="InterPro" id="IPR000873">
    <property type="entry name" value="AMP-dep_synth/lig_dom"/>
</dbReference>
<evidence type="ECO:0000313" key="3">
    <source>
        <dbReference type="EMBL" id="GAA3379468.1"/>
    </source>
</evidence>
<dbReference type="SUPFAM" id="SSF56801">
    <property type="entry name" value="Acetyl-CoA synthetase-like"/>
    <property type="match status" value="1"/>
</dbReference>
<sequence>MNGILPANLVSTISEGSAPSLVVVDFNEFSARTTLAQVVAELVPGHGVYRIDAAAAHAVLPSSDVPELATACAAELAALGVKPEVVLGYCSAASLSLHLARALSREIGHQPRVHLVEPTWLTSDHIREDVQNIAEQLTGNAEPYAEGVTLAEIDSFLQVTLRTGLLSQGLSTEEIEICLPMLAGRYRTWFGFLLQTLDAPLPSEVLPESVVISQDGRRMPHPSWREKVRVSTLARPSGDLLGSPEATDAIRAILSGSFPQSVLPENGPPAFAEGSCIDELLRTWFDSDAPAVSDMCETISYRELARRADALALRLSSIGVRSGTVVGIQMERSVGLVVAIIAVLLARGSYLPLDSAWPAARIRFIVEQSKPSVVLCADQDATLAACTVETGATLLALSELTDTPDPEQTICPGSLQPGNDAEIAYIIYTSGSTGSPKGVEVPHRGLVNRIRWMQEQYPIGPGDSLLQKTPITFDVSLWEVIWPLSTGARLVMAVPGGHRDPEYIADVIRDEGISVVHFVPSMLGSFLMSTPPHSLPTLRHVFCSGEALSADLANRFTSDHDAALHNLYGPAEASIEVTHWTCRRPEPGPGVPIGVPIRGVHVTVRDEAGKRTAIGEPGELYLGGVCLAQGYLGRPDLTERAFVYDSEAPGLRLYRTGDLVRWSVDGHLEYLGRNDDQIKLHGQRIEPIEIEAAATSQVDVDAALAMIRTDQPGPARLILYVTPQLQPAAIQSLRNKLADRLPPGFLPTAIVSLASFPTTSNGKLDRHALPVPDMAGMGRGSSRRRRSGKQPQGQE</sequence>
<organism evidence="3 4">
    <name type="scientific">Streptomyces sannanensis</name>
    <dbReference type="NCBI Taxonomy" id="285536"/>
    <lineage>
        <taxon>Bacteria</taxon>
        <taxon>Bacillati</taxon>
        <taxon>Actinomycetota</taxon>
        <taxon>Actinomycetes</taxon>
        <taxon>Kitasatosporales</taxon>
        <taxon>Streptomycetaceae</taxon>
        <taxon>Streptomyces</taxon>
    </lineage>
</organism>
<evidence type="ECO:0000313" key="4">
    <source>
        <dbReference type="Proteomes" id="UP001499990"/>
    </source>
</evidence>
<dbReference type="Gene3D" id="3.30.300.30">
    <property type="match status" value="1"/>
</dbReference>
<dbReference type="InterPro" id="IPR042099">
    <property type="entry name" value="ANL_N_sf"/>
</dbReference>
<evidence type="ECO:0000259" key="2">
    <source>
        <dbReference type="Pfam" id="PF00501"/>
    </source>
</evidence>
<dbReference type="InterPro" id="IPR045851">
    <property type="entry name" value="AMP-bd_C_sf"/>
</dbReference>
<reference evidence="4" key="1">
    <citation type="journal article" date="2019" name="Int. J. Syst. Evol. Microbiol.">
        <title>The Global Catalogue of Microorganisms (GCM) 10K type strain sequencing project: providing services to taxonomists for standard genome sequencing and annotation.</title>
        <authorList>
            <consortium name="The Broad Institute Genomics Platform"/>
            <consortium name="The Broad Institute Genome Sequencing Center for Infectious Disease"/>
            <person name="Wu L."/>
            <person name="Ma J."/>
        </authorList>
    </citation>
    <scope>NUCLEOTIDE SEQUENCE [LARGE SCALE GENOMIC DNA]</scope>
    <source>
        <strain evidence="4">JCM 9651</strain>
    </source>
</reference>
<feature type="region of interest" description="Disordered" evidence="1">
    <location>
        <begin position="761"/>
        <end position="795"/>
    </location>
</feature>
<dbReference type="EMBL" id="BAAAYL010000001">
    <property type="protein sequence ID" value="GAA3379468.1"/>
    <property type="molecule type" value="Genomic_DNA"/>
</dbReference>
<accession>A0ABP6SKU6</accession>
<feature type="domain" description="AMP-dependent synthetase/ligase" evidence="2">
    <location>
        <begin position="288"/>
        <end position="632"/>
    </location>
</feature>
<dbReference type="PANTHER" id="PTHR45527">
    <property type="entry name" value="NONRIBOSOMAL PEPTIDE SYNTHETASE"/>
    <property type="match status" value="1"/>
</dbReference>
<protein>
    <recommendedName>
        <fullName evidence="2">AMP-dependent synthetase/ligase domain-containing protein</fullName>
    </recommendedName>
</protein>
<keyword evidence="4" id="KW-1185">Reference proteome</keyword>
<name>A0ABP6SKU6_9ACTN</name>
<dbReference type="SUPFAM" id="SSF53474">
    <property type="entry name" value="alpha/beta-Hydrolases"/>
    <property type="match status" value="1"/>
</dbReference>
<dbReference type="PROSITE" id="PS00455">
    <property type="entry name" value="AMP_BINDING"/>
    <property type="match status" value="1"/>
</dbReference>
<evidence type="ECO:0000256" key="1">
    <source>
        <dbReference type="SAM" id="MobiDB-lite"/>
    </source>
</evidence>
<dbReference type="InterPro" id="IPR020845">
    <property type="entry name" value="AMP-binding_CS"/>
</dbReference>
<dbReference type="NCBIfam" id="TIGR01733">
    <property type="entry name" value="AA-adenyl-dom"/>
    <property type="match status" value="1"/>
</dbReference>
<dbReference type="PANTHER" id="PTHR45527:SF1">
    <property type="entry name" value="FATTY ACID SYNTHASE"/>
    <property type="match status" value="1"/>
</dbReference>
<gene>
    <name evidence="3" type="ORF">GCM10020367_63120</name>
</gene>
<dbReference type="Pfam" id="PF00501">
    <property type="entry name" value="AMP-binding"/>
    <property type="match status" value="1"/>
</dbReference>
<dbReference type="InterPro" id="IPR010071">
    <property type="entry name" value="AA_adenyl_dom"/>
</dbReference>
<dbReference type="Proteomes" id="UP001499990">
    <property type="component" value="Unassembled WGS sequence"/>
</dbReference>
<dbReference type="InterPro" id="IPR029058">
    <property type="entry name" value="AB_hydrolase_fold"/>
</dbReference>
<proteinExistence type="predicted"/>